<keyword evidence="3" id="KW-0203">Cytokinin biosynthesis</keyword>
<evidence type="ECO:0000313" key="5">
    <source>
        <dbReference type="Proteomes" id="UP000559860"/>
    </source>
</evidence>
<dbReference type="Gene3D" id="3.40.50.450">
    <property type="match status" value="1"/>
</dbReference>
<dbReference type="NCBIfam" id="TIGR00730">
    <property type="entry name" value="Rossman fold protein, TIGR00730 family"/>
    <property type="match status" value="1"/>
</dbReference>
<evidence type="ECO:0000313" key="4">
    <source>
        <dbReference type="EMBL" id="MBB2167472.1"/>
    </source>
</evidence>
<comment type="similarity">
    <text evidence="2 3">Belongs to the LOG family.</text>
</comment>
<protein>
    <recommendedName>
        <fullName evidence="3">Cytokinin riboside 5'-monophosphate phosphoribohydrolase</fullName>
        <ecNumber evidence="3">3.2.2.n1</ecNumber>
    </recommendedName>
</protein>
<sequence length="205" mass="22101">MKLAVFCGSAPGDIPIYKEAAYAFGKLAARRGIGLVYGGGHVGLMGAVADGALAAGGEVTGIMPTALAEKEIAHTGLTRLEVVPDMHTRKTRMAELASGFVALPGGAGTLEEIFEQWTWAQLGIHQKPCGFLNVAGYFDPLFEMIERTVSAGFMKRDYAEMLVCTVDPDTLLERFARYRPPAQKWQSKSAEIKAQCMLENQNNGS</sequence>
<dbReference type="EC" id="3.2.2.n1" evidence="3"/>
<keyword evidence="5" id="KW-1185">Reference proteome</keyword>
<organism evidence="4 5">
    <name type="scientific">Gluconacetobacter aggeris</name>
    <dbReference type="NCBI Taxonomy" id="1286186"/>
    <lineage>
        <taxon>Bacteria</taxon>
        <taxon>Pseudomonadati</taxon>
        <taxon>Pseudomonadota</taxon>
        <taxon>Alphaproteobacteria</taxon>
        <taxon>Acetobacterales</taxon>
        <taxon>Acetobacteraceae</taxon>
        <taxon>Gluconacetobacter</taxon>
    </lineage>
</organism>
<dbReference type="InterPro" id="IPR031100">
    <property type="entry name" value="LOG_fam"/>
</dbReference>
<evidence type="ECO:0000256" key="3">
    <source>
        <dbReference type="RuleBase" id="RU363015"/>
    </source>
</evidence>
<comment type="caution">
    <text evidence="4">The sequence shown here is derived from an EMBL/GenBank/DDBJ whole genome shotgun (WGS) entry which is preliminary data.</text>
</comment>
<keyword evidence="3" id="KW-0378">Hydrolase</keyword>
<dbReference type="Proteomes" id="UP000559860">
    <property type="component" value="Unassembled WGS sequence"/>
</dbReference>
<dbReference type="GO" id="GO:0005829">
    <property type="term" value="C:cytosol"/>
    <property type="evidence" value="ECO:0007669"/>
    <property type="project" value="TreeGrafter"/>
</dbReference>
<gene>
    <name evidence="4" type="ORF">HLH36_03730</name>
</gene>
<dbReference type="PANTHER" id="PTHR31223">
    <property type="entry name" value="LOG FAMILY PROTEIN YJL055W"/>
    <property type="match status" value="1"/>
</dbReference>
<dbReference type="GO" id="GO:0008714">
    <property type="term" value="F:AMP nucleosidase activity"/>
    <property type="evidence" value="ECO:0007669"/>
    <property type="project" value="UniProtKB-EC"/>
</dbReference>
<reference evidence="4 5" key="1">
    <citation type="submission" date="2020-04" db="EMBL/GenBank/DDBJ databases">
        <title>Description of novel Gluconacetobacter.</title>
        <authorList>
            <person name="Sombolestani A."/>
        </authorList>
    </citation>
    <scope>NUCLEOTIDE SEQUENCE [LARGE SCALE GENOMIC DNA]</scope>
    <source>
        <strain evidence="4 5">LMG 27801</strain>
    </source>
</reference>
<comment type="catalytic activity">
    <reaction evidence="1">
        <text>AMP + H2O = D-ribose 5-phosphate + adenine</text>
        <dbReference type="Rhea" id="RHEA:20129"/>
        <dbReference type="ChEBI" id="CHEBI:15377"/>
        <dbReference type="ChEBI" id="CHEBI:16708"/>
        <dbReference type="ChEBI" id="CHEBI:78346"/>
        <dbReference type="ChEBI" id="CHEBI:456215"/>
        <dbReference type="EC" id="3.2.2.4"/>
    </reaction>
</comment>
<name>A0A7W4NVD5_9PROT</name>
<dbReference type="RefSeq" id="WP_182985122.1">
    <property type="nucleotide sequence ID" value="NZ_JABEQD010000002.1"/>
</dbReference>
<proteinExistence type="inferred from homology"/>
<dbReference type="AlphaFoldDB" id="A0A7W4NVD5"/>
<dbReference type="EMBL" id="JABEQD010000002">
    <property type="protein sequence ID" value="MBB2167472.1"/>
    <property type="molecule type" value="Genomic_DNA"/>
</dbReference>
<dbReference type="PANTHER" id="PTHR31223:SF70">
    <property type="entry name" value="LOG FAMILY PROTEIN YJL055W"/>
    <property type="match status" value="1"/>
</dbReference>
<dbReference type="GO" id="GO:0009691">
    <property type="term" value="P:cytokinin biosynthetic process"/>
    <property type="evidence" value="ECO:0007669"/>
    <property type="project" value="UniProtKB-UniRule"/>
</dbReference>
<accession>A0A7W4NVD5</accession>
<evidence type="ECO:0000256" key="1">
    <source>
        <dbReference type="ARBA" id="ARBA00000274"/>
    </source>
</evidence>
<dbReference type="SUPFAM" id="SSF102405">
    <property type="entry name" value="MCP/YpsA-like"/>
    <property type="match status" value="1"/>
</dbReference>
<evidence type="ECO:0000256" key="2">
    <source>
        <dbReference type="ARBA" id="ARBA00006763"/>
    </source>
</evidence>
<dbReference type="InterPro" id="IPR005269">
    <property type="entry name" value="LOG"/>
</dbReference>
<dbReference type="Pfam" id="PF03641">
    <property type="entry name" value="Lysine_decarbox"/>
    <property type="match status" value="1"/>
</dbReference>